<dbReference type="InterPro" id="IPR057282">
    <property type="entry name" value="RETREG1-3-like_RHD"/>
</dbReference>
<sequence length="200" mass="23227">MELSNDQEKRVKQLKRSLEGWREIVLLLQSVFIWEQQWHLGAIIGAITAKFLLVWWLDPTILTLFSLIGLIGVLVDFFVPLLASNLFRPENWDGAKEKKFEQLCKILANAEASVYNFWNSFYTWRESRPKLYFATVIVTLLFTSYMGSIVNNLFLTYLLAVLISVIPGLRHRNLIQQYFGQAMGMVHGLLKKEPEEKKSN</sequence>
<dbReference type="OrthoDB" id="6416122at2759"/>
<keyword evidence="2 5" id="KW-0812">Transmembrane</keyword>
<comment type="caution">
    <text evidence="7">The sequence shown here is derived from an EMBL/GenBank/DDBJ whole genome shotgun (WGS) entry which is preliminary data.</text>
</comment>
<gene>
    <name evidence="7" type="ORF">CLODIP_2_CD08541</name>
</gene>
<dbReference type="Proteomes" id="UP000494165">
    <property type="component" value="Unassembled WGS sequence"/>
</dbReference>
<dbReference type="CDD" id="cd22559">
    <property type="entry name" value="Arl6IP1"/>
    <property type="match status" value="1"/>
</dbReference>
<feature type="domain" description="RETREG1-3/ARL6IP-like N-terminal reticulon-homology" evidence="6">
    <location>
        <begin position="22"/>
        <end position="178"/>
    </location>
</feature>
<dbReference type="GO" id="GO:0005783">
    <property type="term" value="C:endoplasmic reticulum"/>
    <property type="evidence" value="ECO:0007669"/>
    <property type="project" value="UniProtKB-ARBA"/>
</dbReference>
<dbReference type="PANTHER" id="PTHR20952">
    <property type="entry name" value="ADP-RIBOSYLATION-LIKE FACTOR 6-INTERACTING PROTEIN"/>
    <property type="match status" value="1"/>
</dbReference>
<evidence type="ECO:0000256" key="1">
    <source>
        <dbReference type="ARBA" id="ARBA00004141"/>
    </source>
</evidence>
<feature type="transmembrane region" description="Helical" evidence="5">
    <location>
        <begin position="38"/>
        <end position="57"/>
    </location>
</feature>
<evidence type="ECO:0000259" key="6">
    <source>
        <dbReference type="Pfam" id="PF24456"/>
    </source>
</evidence>
<evidence type="ECO:0000313" key="8">
    <source>
        <dbReference type="Proteomes" id="UP000494165"/>
    </source>
</evidence>
<evidence type="ECO:0000256" key="4">
    <source>
        <dbReference type="ARBA" id="ARBA00023136"/>
    </source>
</evidence>
<dbReference type="AlphaFoldDB" id="A0A8S1CT69"/>
<feature type="transmembrane region" description="Helical" evidence="5">
    <location>
        <begin position="63"/>
        <end position="83"/>
    </location>
</feature>
<evidence type="ECO:0000313" key="7">
    <source>
        <dbReference type="EMBL" id="CAB3371077.1"/>
    </source>
</evidence>
<organism evidence="7 8">
    <name type="scientific">Cloeon dipterum</name>
    <dbReference type="NCBI Taxonomy" id="197152"/>
    <lineage>
        <taxon>Eukaryota</taxon>
        <taxon>Metazoa</taxon>
        <taxon>Ecdysozoa</taxon>
        <taxon>Arthropoda</taxon>
        <taxon>Hexapoda</taxon>
        <taxon>Insecta</taxon>
        <taxon>Pterygota</taxon>
        <taxon>Palaeoptera</taxon>
        <taxon>Ephemeroptera</taxon>
        <taxon>Pisciforma</taxon>
        <taxon>Baetidae</taxon>
        <taxon>Cloeon</taxon>
    </lineage>
</organism>
<feature type="transmembrane region" description="Helical" evidence="5">
    <location>
        <begin position="131"/>
        <end position="147"/>
    </location>
</feature>
<dbReference type="PANTHER" id="PTHR20952:SF0">
    <property type="entry name" value="ADP-RIBOSYLATION FACTOR-LIKE PROTEIN 6-INTERACTING PROTEIN 1"/>
    <property type="match status" value="1"/>
</dbReference>
<proteinExistence type="predicted"/>
<evidence type="ECO:0000256" key="2">
    <source>
        <dbReference type="ARBA" id="ARBA00022692"/>
    </source>
</evidence>
<dbReference type="EMBL" id="CADEPI010000058">
    <property type="protein sequence ID" value="CAB3371077.1"/>
    <property type="molecule type" value="Genomic_DNA"/>
</dbReference>
<evidence type="ECO:0000256" key="3">
    <source>
        <dbReference type="ARBA" id="ARBA00022989"/>
    </source>
</evidence>
<dbReference type="Pfam" id="PF24456">
    <property type="entry name" value="RHD_RETREG1-3"/>
    <property type="match status" value="1"/>
</dbReference>
<name>A0A8S1CT69_9INSE</name>
<comment type="subcellular location">
    <subcellularLocation>
        <location evidence="1">Membrane</location>
        <topology evidence="1">Multi-pass membrane protein</topology>
    </subcellularLocation>
</comment>
<dbReference type="InterPro" id="IPR052114">
    <property type="entry name" value="ER_autophagy_membrane_reg"/>
</dbReference>
<protein>
    <recommendedName>
        <fullName evidence="6">RETREG1-3/ARL6IP-like N-terminal reticulon-homology domain-containing protein</fullName>
    </recommendedName>
</protein>
<reference evidence="7 8" key="1">
    <citation type="submission" date="2020-04" db="EMBL/GenBank/DDBJ databases">
        <authorList>
            <person name="Alioto T."/>
            <person name="Alioto T."/>
            <person name="Gomez Garrido J."/>
        </authorList>
    </citation>
    <scope>NUCLEOTIDE SEQUENCE [LARGE SCALE GENOMIC DNA]</scope>
</reference>
<feature type="transmembrane region" description="Helical" evidence="5">
    <location>
        <begin position="153"/>
        <end position="169"/>
    </location>
</feature>
<keyword evidence="3 5" id="KW-1133">Transmembrane helix</keyword>
<evidence type="ECO:0000256" key="5">
    <source>
        <dbReference type="SAM" id="Phobius"/>
    </source>
</evidence>
<accession>A0A8S1CT69</accession>
<keyword evidence="8" id="KW-1185">Reference proteome</keyword>
<dbReference type="GO" id="GO:0016020">
    <property type="term" value="C:membrane"/>
    <property type="evidence" value="ECO:0007669"/>
    <property type="project" value="UniProtKB-SubCell"/>
</dbReference>
<keyword evidence="4 5" id="KW-0472">Membrane</keyword>